<evidence type="ECO:0000256" key="2">
    <source>
        <dbReference type="ARBA" id="ARBA00004496"/>
    </source>
</evidence>
<gene>
    <name evidence="15 18" type="primary">trmD</name>
    <name evidence="18" type="ORF">HCR_16740</name>
</gene>
<dbReference type="InterPro" id="IPR029028">
    <property type="entry name" value="Alpha/beta_knot_MTases"/>
</dbReference>
<proteinExistence type="inferred from homology"/>
<evidence type="ECO:0000259" key="17">
    <source>
        <dbReference type="Pfam" id="PF01746"/>
    </source>
</evidence>
<accession>A0ABM8FLW5</accession>
<dbReference type="EMBL" id="AP027370">
    <property type="protein sequence ID" value="BDY13362.1"/>
    <property type="molecule type" value="Genomic_DNA"/>
</dbReference>
<evidence type="ECO:0000256" key="15">
    <source>
        <dbReference type="HAMAP-Rule" id="MF_00605"/>
    </source>
</evidence>
<keyword evidence="11 15" id="KW-0819">tRNA processing</keyword>
<keyword evidence="19" id="KW-1185">Reference proteome</keyword>
<evidence type="ECO:0000256" key="6">
    <source>
        <dbReference type="ARBA" id="ARBA00014679"/>
    </source>
</evidence>
<evidence type="ECO:0000256" key="5">
    <source>
        <dbReference type="ARBA" id="ARBA00012807"/>
    </source>
</evidence>
<dbReference type="HAMAP" id="MF_00605">
    <property type="entry name" value="TrmD"/>
    <property type="match status" value="1"/>
</dbReference>
<comment type="catalytic activity">
    <reaction evidence="14 15 16">
        <text>guanosine(37) in tRNA + S-adenosyl-L-methionine = N(1)-methylguanosine(37) in tRNA + S-adenosyl-L-homocysteine + H(+)</text>
        <dbReference type="Rhea" id="RHEA:36899"/>
        <dbReference type="Rhea" id="RHEA-COMP:10145"/>
        <dbReference type="Rhea" id="RHEA-COMP:10147"/>
        <dbReference type="ChEBI" id="CHEBI:15378"/>
        <dbReference type="ChEBI" id="CHEBI:57856"/>
        <dbReference type="ChEBI" id="CHEBI:59789"/>
        <dbReference type="ChEBI" id="CHEBI:73542"/>
        <dbReference type="ChEBI" id="CHEBI:74269"/>
        <dbReference type="EC" id="2.1.1.228"/>
    </reaction>
</comment>
<evidence type="ECO:0000256" key="1">
    <source>
        <dbReference type="ARBA" id="ARBA00002634"/>
    </source>
</evidence>
<dbReference type="Gene3D" id="1.10.1270.20">
    <property type="entry name" value="tRNA(m1g37)methyltransferase, domain 2"/>
    <property type="match status" value="1"/>
</dbReference>
<name>A0ABM8FLW5_9BACT</name>
<dbReference type="Pfam" id="PF01746">
    <property type="entry name" value="tRNA_m1G_MT"/>
    <property type="match status" value="1"/>
</dbReference>
<evidence type="ECO:0000256" key="16">
    <source>
        <dbReference type="RuleBase" id="RU003464"/>
    </source>
</evidence>
<keyword evidence="10 15" id="KW-0949">S-adenosyl-L-methionine</keyword>
<comment type="function">
    <text evidence="1 15 16">Specifically methylates guanosine-37 in various tRNAs.</text>
</comment>
<evidence type="ECO:0000256" key="3">
    <source>
        <dbReference type="ARBA" id="ARBA00007630"/>
    </source>
</evidence>
<dbReference type="InterPro" id="IPR002649">
    <property type="entry name" value="tRNA_m1G_MeTrfase_TrmD"/>
</dbReference>
<dbReference type="Proteomes" id="UP001321445">
    <property type="component" value="Chromosome"/>
</dbReference>
<evidence type="ECO:0000256" key="8">
    <source>
        <dbReference type="ARBA" id="ARBA00022603"/>
    </source>
</evidence>
<dbReference type="NCBIfam" id="NF000648">
    <property type="entry name" value="PRK00026.1"/>
    <property type="match status" value="1"/>
</dbReference>
<feature type="binding site" evidence="15">
    <location>
        <position position="114"/>
    </location>
    <ligand>
        <name>S-adenosyl-L-methionine</name>
        <dbReference type="ChEBI" id="CHEBI:59789"/>
    </ligand>
</feature>
<dbReference type="EC" id="2.1.1.228" evidence="5 15"/>
<dbReference type="PANTHER" id="PTHR46417:SF1">
    <property type="entry name" value="TRNA (GUANINE-N(1)-)-METHYLTRANSFERASE"/>
    <property type="match status" value="1"/>
</dbReference>
<comment type="similarity">
    <text evidence="3 15 16">Belongs to the RNA methyltransferase TrmD family.</text>
</comment>
<comment type="subcellular location">
    <subcellularLocation>
        <location evidence="2 15 16">Cytoplasm</location>
    </subcellularLocation>
</comment>
<evidence type="ECO:0000256" key="4">
    <source>
        <dbReference type="ARBA" id="ARBA00011738"/>
    </source>
</evidence>
<sequence length="239" mass="26878">MMRFTFVTLFRSLMEGYFEDSILKRAIAKGLLEVDYLNPRDFTEDRHRKVDDTMAGGGAGMVMMAQPLCDALSSLKAESPEVHVVFVSPVGKPFRQSDAKRLARQKRHVAFVSGRYEGIDERVIELFADELFSIGDYVLTGGELPSLVMADAISRIVPGVLGNADSLEAESFESLLLEAPSFTRPKSFHNLSIPSELLKGNHSKINALKKMLALSKTKYFRPERYLKFTQRDSDEKSIY</sequence>
<evidence type="ECO:0000256" key="10">
    <source>
        <dbReference type="ARBA" id="ARBA00022691"/>
    </source>
</evidence>
<feature type="domain" description="tRNA methyltransferase TRMD/TRM10-type" evidence="17">
    <location>
        <begin position="2"/>
        <end position="224"/>
    </location>
</feature>
<dbReference type="NCBIfam" id="TIGR00088">
    <property type="entry name" value="trmD"/>
    <property type="match status" value="1"/>
</dbReference>
<dbReference type="Gene3D" id="3.40.1280.10">
    <property type="match status" value="1"/>
</dbReference>
<evidence type="ECO:0000256" key="11">
    <source>
        <dbReference type="ARBA" id="ARBA00022694"/>
    </source>
</evidence>
<keyword evidence="7 15" id="KW-0963">Cytoplasm</keyword>
<dbReference type="SUPFAM" id="SSF75217">
    <property type="entry name" value="alpha/beta knot"/>
    <property type="match status" value="1"/>
</dbReference>
<evidence type="ECO:0000256" key="9">
    <source>
        <dbReference type="ARBA" id="ARBA00022679"/>
    </source>
</evidence>
<dbReference type="InterPro" id="IPR023148">
    <property type="entry name" value="tRNA_m1G_MeTrfase_C_sf"/>
</dbReference>
<evidence type="ECO:0000256" key="14">
    <source>
        <dbReference type="ARBA" id="ARBA00047783"/>
    </source>
</evidence>
<evidence type="ECO:0000313" key="19">
    <source>
        <dbReference type="Proteomes" id="UP001321445"/>
    </source>
</evidence>
<protein>
    <recommendedName>
        <fullName evidence="6 15">tRNA (guanine-N(1)-)-methyltransferase</fullName>
        <ecNumber evidence="5 15">2.1.1.228</ecNumber>
    </recommendedName>
    <alternativeName>
        <fullName evidence="12 15">M1G-methyltransferase</fullName>
    </alternativeName>
    <alternativeName>
        <fullName evidence="13 15">tRNA [GM37] methyltransferase</fullName>
    </alternativeName>
</protein>
<reference evidence="18 19" key="1">
    <citation type="submission" date="2023-03" db="EMBL/GenBank/DDBJ databases">
        <title>Description of Hydrogenimonas sp. ISO32.</title>
        <authorList>
            <person name="Mino S."/>
            <person name="Fukazawa S."/>
            <person name="Sawabe T."/>
        </authorList>
    </citation>
    <scope>NUCLEOTIDE SEQUENCE [LARGE SCALE GENOMIC DNA]</scope>
    <source>
        <strain evidence="18 19">ISO32</strain>
    </source>
</reference>
<keyword evidence="8 15" id="KW-0489">Methyltransferase</keyword>
<comment type="subunit">
    <text evidence="4 15 16">Homodimer.</text>
</comment>
<dbReference type="CDD" id="cd18080">
    <property type="entry name" value="TrmD-like"/>
    <property type="match status" value="1"/>
</dbReference>
<evidence type="ECO:0000256" key="7">
    <source>
        <dbReference type="ARBA" id="ARBA00022490"/>
    </source>
</evidence>
<dbReference type="InterPro" id="IPR029026">
    <property type="entry name" value="tRNA_m1G_MTases_N"/>
</dbReference>
<evidence type="ECO:0000313" key="18">
    <source>
        <dbReference type="EMBL" id="BDY13362.1"/>
    </source>
</evidence>
<dbReference type="PANTHER" id="PTHR46417">
    <property type="entry name" value="TRNA (GUANINE-N(1)-)-METHYLTRANSFERASE"/>
    <property type="match status" value="1"/>
</dbReference>
<feature type="binding site" evidence="15">
    <location>
        <begin position="134"/>
        <end position="139"/>
    </location>
    <ligand>
        <name>S-adenosyl-L-methionine</name>
        <dbReference type="ChEBI" id="CHEBI:59789"/>
    </ligand>
</feature>
<organism evidence="18 19">
    <name type="scientific">Hydrogenimonas cancrithermarum</name>
    <dbReference type="NCBI Taxonomy" id="2993563"/>
    <lineage>
        <taxon>Bacteria</taxon>
        <taxon>Pseudomonadati</taxon>
        <taxon>Campylobacterota</taxon>
        <taxon>Epsilonproteobacteria</taxon>
        <taxon>Campylobacterales</taxon>
        <taxon>Hydrogenimonadaceae</taxon>
        <taxon>Hydrogenimonas</taxon>
    </lineage>
</organism>
<evidence type="ECO:0000256" key="13">
    <source>
        <dbReference type="ARBA" id="ARBA00033392"/>
    </source>
</evidence>
<dbReference type="PIRSF" id="PIRSF000386">
    <property type="entry name" value="tRNA_mtase"/>
    <property type="match status" value="1"/>
</dbReference>
<evidence type="ECO:0000256" key="12">
    <source>
        <dbReference type="ARBA" id="ARBA00029736"/>
    </source>
</evidence>
<dbReference type="InterPro" id="IPR016009">
    <property type="entry name" value="tRNA_MeTrfase_TRMD/TRM10"/>
</dbReference>
<keyword evidence="9 15" id="KW-0808">Transferase</keyword>